<keyword evidence="2 11" id="KW-0997">Cell inner membrane</keyword>
<comment type="function">
    <text evidence="11">Peptidoglycan polymerase that catalyzes glycan chain elongation from lipid-linked precursors.</text>
</comment>
<accession>A0ABU0YNV3</accession>
<evidence type="ECO:0000256" key="7">
    <source>
        <dbReference type="ARBA" id="ARBA00022984"/>
    </source>
</evidence>
<evidence type="ECO:0000256" key="9">
    <source>
        <dbReference type="ARBA" id="ARBA00023136"/>
    </source>
</evidence>
<comment type="pathway">
    <text evidence="11">Cell wall biogenesis; peptidoglycan biosynthesis.</text>
</comment>
<evidence type="ECO:0000259" key="12">
    <source>
        <dbReference type="Pfam" id="PF00912"/>
    </source>
</evidence>
<evidence type="ECO:0000256" key="11">
    <source>
        <dbReference type="HAMAP-Rule" id="MF_00766"/>
    </source>
</evidence>
<evidence type="ECO:0000256" key="2">
    <source>
        <dbReference type="ARBA" id="ARBA00022519"/>
    </source>
</evidence>
<evidence type="ECO:0000256" key="4">
    <source>
        <dbReference type="ARBA" id="ARBA00022679"/>
    </source>
</evidence>
<keyword evidence="8 11" id="KW-1133">Transmembrane helix</keyword>
<evidence type="ECO:0000256" key="1">
    <source>
        <dbReference type="ARBA" id="ARBA00022475"/>
    </source>
</evidence>
<keyword evidence="10 11" id="KW-0961">Cell wall biogenesis/degradation</keyword>
<evidence type="ECO:0000313" key="14">
    <source>
        <dbReference type="Proteomes" id="UP001230156"/>
    </source>
</evidence>
<proteinExistence type="inferred from homology"/>
<evidence type="ECO:0000256" key="5">
    <source>
        <dbReference type="ARBA" id="ARBA00022692"/>
    </source>
</evidence>
<dbReference type="EC" id="2.4.99.28" evidence="11"/>
<reference evidence="14" key="1">
    <citation type="submission" date="2023-08" db="EMBL/GenBank/DDBJ databases">
        <title>Rhodospirillaceae gen. nov., a novel taxon isolated from the Yangtze River Yuezi River estuary sludge.</title>
        <authorList>
            <person name="Ruan L."/>
        </authorList>
    </citation>
    <scope>NUCLEOTIDE SEQUENCE [LARGE SCALE GENOMIC DNA]</scope>
    <source>
        <strain evidence="14">R-7</strain>
    </source>
</reference>
<keyword evidence="5 11" id="KW-0812">Transmembrane</keyword>
<dbReference type="Proteomes" id="UP001230156">
    <property type="component" value="Unassembled WGS sequence"/>
</dbReference>
<keyword evidence="1 11" id="KW-1003">Cell membrane</keyword>
<dbReference type="PANTHER" id="PTHR30400:SF0">
    <property type="entry name" value="BIOSYNTHETIC PEPTIDOGLYCAN TRANSGLYCOSYLASE"/>
    <property type="match status" value="1"/>
</dbReference>
<dbReference type="HAMAP" id="MF_00766">
    <property type="entry name" value="PGT_MtgA"/>
    <property type="match status" value="1"/>
</dbReference>
<dbReference type="InterPro" id="IPR023346">
    <property type="entry name" value="Lysozyme-like_dom_sf"/>
</dbReference>
<evidence type="ECO:0000313" key="13">
    <source>
        <dbReference type="EMBL" id="MDQ7248892.1"/>
    </source>
</evidence>
<protein>
    <recommendedName>
        <fullName evidence="11">Biosynthetic peptidoglycan transglycosylase</fullName>
        <ecNumber evidence="11">2.4.99.28</ecNumber>
    </recommendedName>
    <alternativeName>
        <fullName evidence="11">Glycan polymerase</fullName>
    </alternativeName>
    <alternativeName>
        <fullName evidence="11">Peptidoglycan glycosyltransferase MtgA</fullName>
        <shortName evidence="11">PGT</shortName>
    </alternativeName>
</protein>
<dbReference type="EMBL" id="JAUYVI010000004">
    <property type="protein sequence ID" value="MDQ7248892.1"/>
    <property type="molecule type" value="Genomic_DNA"/>
</dbReference>
<dbReference type="NCBIfam" id="TIGR02070">
    <property type="entry name" value="mono_pep_trsgly"/>
    <property type="match status" value="1"/>
</dbReference>
<dbReference type="GO" id="GO:0016757">
    <property type="term" value="F:glycosyltransferase activity"/>
    <property type="evidence" value="ECO:0007669"/>
    <property type="project" value="UniProtKB-KW"/>
</dbReference>
<evidence type="ECO:0000256" key="8">
    <source>
        <dbReference type="ARBA" id="ARBA00022989"/>
    </source>
</evidence>
<evidence type="ECO:0000256" key="3">
    <source>
        <dbReference type="ARBA" id="ARBA00022676"/>
    </source>
</evidence>
<comment type="caution">
    <text evidence="13">The sequence shown here is derived from an EMBL/GenBank/DDBJ whole genome shotgun (WGS) entry which is preliminary data.</text>
</comment>
<dbReference type="PANTHER" id="PTHR30400">
    <property type="entry name" value="MONOFUNCTIONAL BIOSYNTHETIC PEPTIDOGLYCAN TRANSGLYCOSYLASE"/>
    <property type="match status" value="1"/>
</dbReference>
<feature type="transmembrane region" description="Helical" evidence="11">
    <location>
        <begin position="18"/>
        <end position="40"/>
    </location>
</feature>
<evidence type="ECO:0000256" key="6">
    <source>
        <dbReference type="ARBA" id="ARBA00022960"/>
    </source>
</evidence>
<keyword evidence="7 11" id="KW-0573">Peptidoglycan synthesis</keyword>
<comment type="subcellular location">
    <subcellularLocation>
        <location evidence="11">Cell inner membrane</location>
        <topology evidence="11">Single-pass membrane protein</topology>
    </subcellularLocation>
</comment>
<dbReference type="Gene3D" id="1.10.3810.10">
    <property type="entry name" value="Biosynthetic peptidoglycan transglycosylase-like"/>
    <property type="match status" value="1"/>
</dbReference>
<dbReference type="RefSeq" id="WP_379956373.1">
    <property type="nucleotide sequence ID" value="NZ_JAUYVI010000004.1"/>
</dbReference>
<dbReference type="InterPro" id="IPR001264">
    <property type="entry name" value="Glyco_trans_51"/>
</dbReference>
<dbReference type="SUPFAM" id="SSF53955">
    <property type="entry name" value="Lysozyme-like"/>
    <property type="match status" value="1"/>
</dbReference>
<keyword evidence="6 11" id="KW-0133">Cell shape</keyword>
<gene>
    <name evidence="11 13" type="primary">mtgA</name>
    <name evidence="13" type="ORF">Q8A70_14500</name>
</gene>
<name>A0ABU0YNV3_9PROT</name>
<comment type="catalytic activity">
    <reaction evidence="11">
        <text>[GlcNAc-(1-&gt;4)-Mur2Ac(oyl-L-Ala-gamma-D-Glu-L-Lys-D-Ala-D-Ala)](n)-di-trans,octa-cis-undecaprenyl diphosphate + beta-D-GlcNAc-(1-&gt;4)-Mur2Ac(oyl-L-Ala-gamma-D-Glu-L-Lys-D-Ala-D-Ala)-di-trans,octa-cis-undecaprenyl diphosphate = [GlcNAc-(1-&gt;4)-Mur2Ac(oyl-L-Ala-gamma-D-Glu-L-Lys-D-Ala-D-Ala)](n+1)-di-trans,octa-cis-undecaprenyl diphosphate + di-trans,octa-cis-undecaprenyl diphosphate + H(+)</text>
        <dbReference type="Rhea" id="RHEA:23708"/>
        <dbReference type="Rhea" id="RHEA-COMP:9602"/>
        <dbReference type="Rhea" id="RHEA-COMP:9603"/>
        <dbReference type="ChEBI" id="CHEBI:15378"/>
        <dbReference type="ChEBI" id="CHEBI:58405"/>
        <dbReference type="ChEBI" id="CHEBI:60033"/>
        <dbReference type="ChEBI" id="CHEBI:78435"/>
        <dbReference type="EC" id="2.4.99.28"/>
    </reaction>
</comment>
<comment type="similarity">
    <text evidence="11">Belongs to the glycosyltransferase 51 family.</text>
</comment>
<keyword evidence="14" id="KW-1185">Reference proteome</keyword>
<dbReference type="Pfam" id="PF00912">
    <property type="entry name" value="Transgly"/>
    <property type="match status" value="1"/>
</dbReference>
<organism evidence="13 14">
    <name type="scientific">Dongia sedimenti</name>
    <dbReference type="NCBI Taxonomy" id="3064282"/>
    <lineage>
        <taxon>Bacteria</taxon>
        <taxon>Pseudomonadati</taxon>
        <taxon>Pseudomonadota</taxon>
        <taxon>Alphaproteobacteria</taxon>
        <taxon>Rhodospirillales</taxon>
        <taxon>Dongiaceae</taxon>
        <taxon>Dongia</taxon>
    </lineage>
</organism>
<keyword evidence="3 11" id="KW-0328">Glycosyltransferase</keyword>
<keyword evidence="4 11" id="KW-0808">Transferase</keyword>
<dbReference type="InterPro" id="IPR036950">
    <property type="entry name" value="PBP_transglycosylase"/>
</dbReference>
<evidence type="ECO:0000256" key="10">
    <source>
        <dbReference type="ARBA" id="ARBA00023316"/>
    </source>
</evidence>
<sequence>MIVAAPRKPGRLRRFLRLVMRAIGLFLLISVMWTALYAWLPVPFTPLMAIRLIEGYGFSKDWVSYEEISPNLPRAAIAAEDSGFCAHYGFDWEAIQNAWNRNQKSRRIRGGSTISNQTAKNAFLWPDRTYPRKALEYYFTGLIELMWGKKRILEVYLNVVEFGPGVYGAEAAAQTYFKKPASALTRREAALLVAVLPSPLKWSVTKPGPYVQSRTGTIMARMLDIPDPKDDPCGHNGS</sequence>
<feature type="domain" description="Glycosyl transferase family 51" evidence="12">
    <location>
        <begin position="58"/>
        <end position="222"/>
    </location>
</feature>
<dbReference type="InterPro" id="IPR011812">
    <property type="entry name" value="Pep_trsgly"/>
</dbReference>
<keyword evidence="9 11" id="KW-0472">Membrane</keyword>